<dbReference type="PROSITE" id="PS50950">
    <property type="entry name" value="ZF_THAP"/>
    <property type="match status" value="5"/>
</dbReference>
<reference evidence="8" key="1">
    <citation type="submission" date="2020-11" db="EMBL/GenBank/DDBJ databases">
        <authorList>
            <person name="Whitehead M."/>
        </authorList>
    </citation>
    <scope>NUCLEOTIDE SEQUENCE</scope>
    <source>
        <strain evidence="8">EGII</strain>
    </source>
</reference>
<evidence type="ECO:0000256" key="5">
    <source>
        <dbReference type="PROSITE-ProRule" id="PRU00309"/>
    </source>
</evidence>
<evidence type="ECO:0000256" key="4">
    <source>
        <dbReference type="ARBA" id="ARBA00023125"/>
    </source>
</evidence>
<comment type="caution">
    <text evidence="8">The sequence shown here is derived from an EMBL/GenBank/DDBJ whole genome shotgun (WGS) entry which is preliminary data.</text>
</comment>
<keyword evidence="4 5" id="KW-0238">DNA-binding</keyword>
<dbReference type="Proteomes" id="UP000606786">
    <property type="component" value="Unassembled WGS sequence"/>
</dbReference>
<keyword evidence="3" id="KW-0862">Zinc</keyword>
<keyword evidence="1" id="KW-0479">Metal-binding</keyword>
<dbReference type="SUPFAM" id="SSF57716">
    <property type="entry name" value="Glucocorticoid receptor-like (DNA-binding domain)"/>
    <property type="match status" value="5"/>
</dbReference>
<feature type="domain" description="THAP-type" evidence="7">
    <location>
        <begin position="294"/>
        <end position="375"/>
    </location>
</feature>
<keyword evidence="9" id="KW-1185">Reference proteome</keyword>
<dbReference type="AlphaFoldDB" id="A0A811UEM5"/>
<feature type="region of interest" description="Disordered" evidence="6">
    <location>
        <begin position="1"/>
        <end position="21"/>
    </location>
</feature>
<dbReference type="InterPro" id="IPR026516">
    <property type="entry name" value="THAP1/10"/>
</dbReference>
<dbReference type="GO" id="GO:0008270">
    <property type="term" value="F:zinc ion binding"/>
    <property type="evidence" value="ECO:0007669"/>
    <property type="project" value="UniProtKB-KW"/>
</dbReference>
<dbReference type="SMART" id="SM00980">
    <property type="entry name" value="THAP"/>
    <property type="match status" value="5"/>
</dbReference>
<dbReference type="EMBL" id="CAJHJT010000012">
    <property type="protein sequence ID" value="CAD6996798.1"/>
    <property type="molecule type" value="Genomic_DNA"/>
</dbReference>
<evidence type="ECO:0000256" key="1">
    <source>
        <dbReference type="ARBA" id="ARBA00022723"/>
    </source>
</evidence>
<evidence type="ECO:0000256" key="3">
    <source>
        <dbReference type="ARBA" id="ARBA00022833"/>
    </source>
</evidence>
<dbReference type="SMART" id="SM00692">
    <property type="entry name" value="DM3"/>
    <property type="match status" value="5"/>
</dbReference>
<sequence length="740" mass="82512">MDDGDYYNNNNDDDDMDNAYDMGEGENSLLNVIREEKPSAVKEGTPSSSFFSLQLVRGGSAKVRACCLPHCGRTRESGVRLFRFPTEPVFLKRWEYNLRVIFNEAQRNTHLICSAHFERGQYNKRLVVDAIPTLNLGHNSTDIYRNGQFESARMRLPALASPPLKRMAPMSSGGAGRKALRCNVPACGDAQPKRRLFPFPSNHTFIKIWAERTQIAYEMRYHNELRVCELHFEGDCFNAHGLNNNAVPTLCLPAPNALPMTNAIAAASTPKPLLPPAGSRSSISTLQPPSPAAMPKLSAIACSVSNCGNNTATRSDLKIFSKFPEDFELFTKWCFNLKIDPRTYVDGSYNVCSEHFEPFCIGGHSLRVWAVPTLRLGHNSKLIHSVERPAEMEAKCCLPHCGRKKSKDGVELYGFPKGDLYRQWCQILRIDENLYRNSDKKICSAHFRAECFNPNGLLRPGARPSLLLRNRTPTAAAHILKPPAPYRSKCIVRTCHEMQQLYSFPAQRNLCTKWCHNLKIDYYPKLHENMNFKICRRHFEPNCLLSGGKLHVEAVPTVQLGHNDVNIYQNLIGIKNSGGTPSYDDNSSLRTSVSTVHTWLMDVDAETNAPHMAPNAAAGGGGGGGSVGVGGVGGLLRMDYEPPADLEPVTVATENIADDNMDLTDNTYMQLEDDTYYADFEEQRLLPQSSTFIAAESTEVIDLDEVDAVQEQFPNWSQDDAVLVDDDDDADDDALLWPLN</sequence>
<gene>
    <name evidence="8" type="ORF">CCAP1982_LOCUS5471</name>
</gene>
<dbReference type="PANTHER" id="PTHR46600">
    <property type="entry name" value="THAP DOMAIN-CONTAINING"/>
    <property type="match status" value="1"/>
</dbReference>
<evidence type="ECO:0000256" key="2">
    <source>
        <dbReference type="ARBA" id="ARBA00022771"/>
    </source>
</evidence>
<feature type="domain" description="THAP-type" evidence="7">
    <location>
        <begin position="178"/>
        <end position="251"/>
    </location>
</feature>
<proteinExistence type="predicted"/>
<dbReference type="InterPro" id="IPR038441">
    <property type="entry name" value="THAP_Znf_sf"/>
</dbReference>
<name>A0A811UEM5_CERCA</name>
<dbReference type="PANTHER" id="PTHR46600:SF11">
    <property type="entry name" value="THAP DOMAIN-CONTAINING PROTEIN 10"/>
    <property type="match status" value="1"/>
</dbReference>
<feature type="domain" description="THAP-type" evidence="7">
    <location>
        <begin position="392"/>
        <end position="467"/>
    </location>
</feature>
<feature type="domain" description="THAP-type" evidence="7">
    <location>
        <begin position="481"/>
        <end position="559"/>
    </location>
</feature>
<dbReference type="Gene3D" id="6.20.210.20">
    <property type="entry name" value="THAP domain"/>
    <property type="match status" value="1"/>
</dbReference>
<evidence type="ECO:0000313" key="8">
    <source>
        <dbReference type="EMBL" id="CAD6996798.1"/>
    </source>
</evidence>
<dbReference type="Pfam" id="PF05485">
    <property type="entry name" value="THAP"/>
    <property type="match status" value="5"/>
</dbReference>
<dbReference type="InterPro" id="IPR006612">
    <property type="entry name" value="THAP_Znf"/>
</dbReference>
<dbReference type="GO" id="GO:0043565">
    <property type="term" value="F:sequence-specific DNA binding"/>
    <property type="evidence" value="ECO:0007669"/>
    <property type="project" value="InterPro"/>
</dbReference>
<keyword evidence="2 5" id="KW-0863">Zinc-finger</keyword>
<feature type="domain" description="THAP-type" evidence="7">
    <location>
        <begin position="62"/>
        <end position="135"/>
    </location>
</feature>
<organism evidence="8 9">
    <name type="scientific">Ceratitis capitata</name>
    <name type="common">Mediterranean fruit fly</name>
    <name type="synonym">Tephritis capitata</name>
    <dbReference type="NCBI Taxonomy" id="7213"/>
    <lineage>
        <taxon>Eukaryota</taxon>
        <taxon>Metazoa</taxon>
        <taxon>Ecdysozoa</taxon>
        <taxon>Arthropoda</taxon>
        <taxon>Hexapoda</taxon>
        <taxon>Insecta</taxon>
        <taxon>Pterygota</taxon>
        <taxon>Neoptera</taxon>
        <taxon>Endopterygota</taxon>
        <taxon>Diptera</taxon>
        <taxon>Brachycera</taxon>
        <taxon>Muscomorpha</taxon>
        <taxon>Tephritoidea</taxon>
        <taxon>Tephritidae</taxon>
        <taxon>Ceratitis</taxon>
        <taxon>Ceratitis</taxon>
    </lineage>
</organism>
<feature type="compositionally biased region" description="Acidic residues" evidence="6">
    <location>
        <begin position="1"/>
        <end position="18"/>
    </location>
</feature>
<accession>A0A811UEM5</accession>
<protein>
    <submittedName>
        <fullName evidence="8">(Mediterranean fruit fly) hypothetical protein</fullName>
    </submittedName>
</protein>
<evidence type="ECO:0000256" key="6">
    <source>
        <dbReference type="SAM" id="MobiDB-lite"/>
    </source>
</evidence>
<evidence type="ECO:0000313" key="9">
    <source>
        <dbReference type="Proteomes" id="UP000606786"/>
    </source>
</evidence>
<evidence type="ECO:0000259" key="7">
    <source>
        <dbReference type="PROSITE" id="PS50950"/>
    </source>
</evidence>
<dbReference type="OrthoDB" id="7312725at2759"/>